<dbReference type="AlphaFoldDB" id="A0AAD3HJ17"/>
<organism evidence="1 2">
    <name type="scientific">Astrephomene gubernaculifera</name>
    <dbReference type="NCBI Taxonomy" id="47775"/>
    <lineage>
        <taxon>Eukaryota</taxon>
        <taxon>Viridiplantae</taxon>
        <taxon>Chlorophyta</taxon>
        <taxon>core chlorophytes</taxon>
        <taxon>Chlorophyceae</taxon>
        <taxon>CS clade</taxon>
        <taxon>Chlamydomonadales</taxon>
        <taxon>Astrephomenaceae</taxon>
        <taxon>Astrephomene</taxon>
    </lineage>
</organism>
<dbReference type="InterPro" id="IPR038538">
    <property type="entry name" value="MTERF_sf"/>
</dbReference>
<gene>
    <name evidence="1" type="ORF">Agub_g2909</name>
</gene>
<accession>A0AAD3HJ17</accession>
<evidence type="ECO:0000313" key="2">
    <source>
        <dbReference type="Proteomes" id="UP001054857"/>
    </source>
</evidence>
<keyword evidence="2" id="KW-1185">Reference proteome</keyword>
<evidence type="ECO:0000313" key="1">
    <source>
        <dbReference type="EMBL" id="GFR42170.1"/>
    </source>
</evidence>
<dbReference type="Gene3D" id="1.25.70.10">
    <property type="entry name" value="Transcription termination factor 3, mitochondrial"/>
    <property type="match status" value="1"/>
</dbReference>
<sequence length="167" mass="17653">TGLEQGQREKQGREEQPAVLLLGDAEELVARCPPVLAVEGRLMRLSVQGVSSLTGVGVRPLLELLSRSLGLITVPTQLLVTALEGLSADLRCHPEDVVQLLSRQPTLLCAQYGTIQAALETLEAGLGIDRPAALAVLAAQPSLMYDTTADTLASRIESLASTFGLND</sequence>
<protein>
    <submittedName>
        <fullName evidence="1">Uncharacterized protein</fullName>
    </submittedName>
</protein>
<dbReference type="Proteomes" id="UP001054857">
    <property type="component" value="Unassembled WGS sequence"/>
</dbReference>
<proteinExistence type="predicted"/>
<reference evidence="1 2" key="1">
    <citation type="journal article" date="2021" name="Sci. Rep.">
        <title>Genome sequencing of the multicellular alga Astrephomene provides insights into convergent evolution of germ-soma differentiation.</title>
        <authorList>
            <person name="Yamashita S."/>
            <person name="Yamamoto K."/>
            <person name="Matsuzaki R."/>
            <person name="Suzuki S."/>
            <person name="Yamaguchi H."/>
            <person name="Hirooka S."/>
            <person name="Minakuchi Y."/>
            <person name="Miyagishima S."/>
            <person name="Kawachi M."/>
            <person name="Toyoda A."/>
            <person name="Nozaki H."/>
        </authorList>
    </citation>
    <scope>NUCLEOTIDE SEQUENCE [LARGE SCALE GENOMIC DNA]</scope>
    <source>
        <strain evidence="1 2">NIES-4017</strain>
    </source>
</reference>
<name>A0AAD3HJ17_9CHLO</name>
<dbReference type="EMBL" id="BMAR01000002">
    <property type="protein sequence ID" value="GFR42170.1"/>
    <property type="molecule type" value="Genomic_DNA"/>
</dbReference>
<feature type="non-terminal residue" evidence="1">
    <location>
        <position position="1"/>
    </location>
</feature>
<feature type="non-terminal residue" evidence="1">
    <location>
        <position position="167"/>
    </location>
</feature>
<comment type="caution">
    <text evidence="1">The sequence shown here is derived from an EMBL/GenBank/DDBJ whole genome shotgun (WGS) entry which is preliminary data.</text>
</comment>